<gene>
    <name evidence="10" type="ORF">EXIGLDRAFT_672512</name>
</gene>
<dbReference type="InterPro" id="IPR002016">
    <property type="entry name" value="Haem_peroxidase"/>
</dbReference>
<accession>A0A165JMI4</accession>
<dbReference type="PANTHER" id="PTHR31356">
    <property type="entry name" value="THYLAKOID LUMENAL 29 KDA PROTEIN, CHLOROPLASTIC-RELATED"/>
    <property type="match status" value="1"/>
</dbReference>
<evidence type="ECO:0000256" key="6">
    <source>
        <dbReference type="ARBA" id="ARBA00023002"/>
    </source>
</evidence>
<dbReference type="GO" id="GO:0020037">
    <property type="term" value="F:heme binding"/>
    <property type="evidence" value="ECO:0007669"/>
    <property type="project" value="UniProtKB-UniRule"/>
</dbReference>
<dbReference type="Proteomes" id="UP000077266">
    <property type="component" value="Unassembled WGS sequence"/>
</dbReference>
<evidence type="ECO:0000313" key="11">
    <source>
        <dbReference type="Proteomes" id="UP000077266"/>
    </source>
</evidence>
<dbReference type="GO" id="GO:0046872">
    <property type="term" value="F:metal ion binding"/>
    <property type="evidence" value="ECO:0007669"/>
    <property type="project" value="UniProtKB-UniRule"/>
</dbReference>
<evidence type="ECO:0000256" key="8">
    <source>
        <dbReference type="RuleBase" id="RU363051"/>
    </source>
</evidence>
<keyword evidence="7" id="KW-0408">Iron</keyword>
<name>A0A165JMI4_EXIGL</name>
<evidence type="ECO:0000256" key="4">
    <source>
        <dbReference type="ARBA" id="ARBA00022617"/>
    </source>
</evidence>
<protein>
    <recommendedName>
        <fullName evidence="8">Peroxidase</fullName>
        <ecNumber evidence="8">1.11.1.-</ecNumber>
    </recommendedName>
</protein>
<dbReference type="PROSITE" id="PS50873">
    <property type="entry name" value="PEROXIDASE_4"/>
    <property type="match status" value="1"/>
</dbReference>
<proteinExistence type="inferred from homology"/>
<dbReference type="GO" id="GO:0034599">
    <property type="term" value="P:cellular response to oxidative stress"/>
    <property type="evidence" value="ECO:0007669"/>
    <property type="project" value="InterPro"/>
</dbReference>
<keyword evidence="3 8" id="KW-0575">Peroxidase</keyword>
<evidence type="ECO:0000256" key="1">
    <source>
        <dbReference type="ARBA" id="ARBA00003917"/>
    </source>
</evidence>
<dbReference type="InterPro" id="IPR010255">
    <property type="entry name" value="Haem_peroxidase_sf"/>
</dbReference>
<dbReference type="PRINTS" id="PR00458">
    <property type="entry name" value="PEROXIDASE"/>
</dbReference>
<dbReference type="Gene3D" id="1.10.520.10">
    <property type="match status" value="1"/>
</dbReference>
<evidence type="ECO:0000256" key="5">
    <source>
        <dbReference type="ARBA" id="ARBA00022723"/>
    </source>
</evidence>
<evidence type="ECO:0000256" key="2">
    <source>
        <dbReference type="ARBA" id="ARBA00005997"/>
    </source>
</evidence>
<keyword evidence="6 8" id="KW-0560">Oxidoreductase</keyword>
<evidence type="ECO:0000256" key="3">
    <source>
        <dbReference type="ARBA" id="ARBA00022559"/>
    </source>
</evidence>
<reference evidence="10 11" key="1">
    <citation type="journal article" date="2016" name="Mol. Biol. Evol.">
        <title>Comparative Genomics of Early-Diverging Mushroom-Forming Fungi Provides Insights into the Origins of Lignocellulose Decay Capabilities.</title>
        <authorList>
            <person name="Nagy L.G."/>
            <person name="Riley R."/>
            <person name="Tritt A."/>
            <person name="Adam C."/>
            <person name="Daum C."/>
            <person name="Floudas D."/>
            <person name="Sun H."/>
            <person name="Yadav J.S."/>
            <person name="Pangilinan J."/>
            <person name="Larsson K.H."/>
            <person name="Matsuura K."/>
            <person name="Barry K."/>
            <person name="Labutti K."/>
            <person name="Kuo R."/>
            <person name="Ohm R.A."/>
            <person name="Bhattacharya S.S."/>
            <person name="Shirouzu T."/>
            <person name="Yoshinaga Y."/>
            <person name="Martin F.M."/>
            <person name="Grigoriev I.V."/>
            <person name="Hibbett D.S."/>
        </authorList>
    </citation>
    <scope>NUCLEOTIDE SEQUENCE [LARGE SCALE GENOMIC DNA]</scope>
    <source>
        <strain evidence="10 11">HHB12029</strain>
    </source>
</reference>
<evidence type="ECO:0000313" key="10">
    <source>
        <dbReference type="EMBL" id="KZV95064.1"/>
    </source>
</evidence>
<dbReference type="Gene3D" id="1.10.420.10">
    <property type="entry name" value="Peroxidase, domain 2"/>
    <property type="match status" value="1"/>
</dbReference>
<dbReference type="Pfam" id="PF00141">
    <property type="entry name" value="peroxidase"/>
    <property type="match status" value="1"/>
</dbReference>
<keyword evidence="4" id="KW-0349">Heme</keyword>
<dbReference type="SUPFAM" id="SSF48113">
    <property type="entry name" value="Heme-dependent peroxidases"/>
    <property type="match status" value="1"/>
</dbReference>
<keyword evidence="5" id="KW-0479">Metal-binding</keyword>
<dbReference type="InterPro" id="IPR002207">
    <property type="entry name" value="Peroxidase_I"/>
</dbReference>
<dbReference type="InterPro" id="IPR044831">
    <property type="entry name" value="Ccp1-like"/>
</dbReference>
<dbReference type="AlphaFoldDB" id="A0A165JMI4"/>
<dbReference type="STRING" id="1314781.A0A165JMI4"/>
<dbReference type="GO" id="GO:0004601">
    <property type="term" value="F:peroxidase activity"/>
    <property type="evidence" value="ECO:0007669"/>
    <property type="project" value="UniProtKB-KW"/>
</dbReference>
<evidence type="ECO:0000259" key="9">
    <source>
        <dbReference type="PROSITE" id="PS50873"/>
    </source>
</evidence>
<dbReference type="GO" id="GO:0000302">
    <property type="term" value="P:response to reactive oxygen species"/>
    <property type="evidence" value="ECO:0007669"/>
    <property type="project" value="TreeGrafter"/>
</dbReference>
<feature type="domain" description="Plant heme peroxidase family profile" evidence="9">
    <location>
        <begin position="115"/>
        <end position="332"/>
    </location>
</feature>
<comment type="function">
    <text evidence="1">Destroys radicals which are normally produced within the cells and which are toxic to biological systems.</text>
</comment>
<dbReference type="GO" id="GO:0042744">
    <property type="term" value="P:hydrogen peroxide catabolic process"/>
    <property type="evidence" value="ECO:0007669"/>
    <property type="project" value="TreeGrafter"/>
</dbReference>
<dbReference type="PRINTS" id="PR00459">
    <property type="entry name" value="ASPEROXIDASE"/>
</dbReference>
<dbReference type="OrthoDB" id="2144714at2759"/>
<dbReference type="EMBL" id="KV425963">
    <property type="protein sequence ID" value="KZV95064.1"/>
    <property type="molecule type" value="Genomic_DNA"/>
</dbReference>
<dbReference type="EC" id="1.11.1.-" evidence="8"/>
<keyword evidence="11" id="KW-1185">Reference proteome</keyword>
<evidence type="ECO:0000256" key="7">
    <source>
        <dbReference type="ARBA" id="ARBA00023004"/>
    </source>
</evidence>
<sequence length="551" mass="59749">MGLRASKVLVLGGGAGVAAYVWPNPRMDQQESFRWDQDGFHHGPFAFELDPCDKYDFAGTGRSNAADWIRTAYHDMATHNVEDGTGGMDSSIRFKEEQSRAENVGDSFSNTLRVLDRDASSYVSIADILALALIISVENCGGPEIDYRAGRVDAMEPNVAGVPEPQNDLDSHIASFARQGFTQEEMIGLVACGHSFGGVQHDAFPDIVPDLGDPNNTHSNAAFDSTFVHFDNNIAKEFVDGTTANPLVVGTNDTTNSDKRIFGSDGNVTIRAFAESPNLFASTCADLFARMLNTVPRGVQLTEVIKPLPVKPHAFRTTYIGNGLLTLEGDIRLWNLTENLNRTVRIAWLNSDGSTSDENVVELQHSENQVGSALGGRITSMWYSLRNATSSQSFLTLDAAKSNSISKFSVLIDEGNGSGPRIEDQGGIGFRVEDTLMWSSSSCAPTFGTGRLDIAVRKGTSPSRVWVEVDAFSFDLGNVPIEPNAYNASLIEPQAGDDEPYEIWRVDINGEVDLFVDYGIYAEVNGVRIMAVGVRNGGDLDSCTDAPESPF</sequence>
<organism evidence="10 11">
    <name type="scientific">Exidia glandulosa HHB12029</name>
    <dbReference type="NCBI Taxonomy" id="1314781"/>
    <lineage>
        <taxon>Eukaryota</taxon>
        <taxon>Fungi</taxon>
        <taxon>Dikarya</taxon>
        <taxon>Basidiomycota</taxon>
        <taxon>Agaricomycotina</taxon>
        <taxon>Agaricomycetes</taxon>
        <taxon>Auriculariales</taxon>
        <taxon>Exidiaceae</taxon>
        <taxon>Exidia</taxon>
    </lineage>
</organism>
<dbReference type="PANTHER" id="PTHR31356:SF53">
    <property type="entry name" value="HEME PEROXIDASE"/>
    <property type="match status" value="1"/>
</dbReference>
<dbReference type="InParanoid" id="A0A165JMI4"/>
<comment type="similarity">
    <text evidence="2">Belongs to the peroxidase family. Cytochrome c peroxidase subfamily.</text>
</comment>